<evidence type="ECO:0000256" key="2">
    <source>
        <dbReference type="ARBA" id="ARBA00022679"/>
    </source>
</evidence>
<feature type="binding site" evidence="3">
    <location>
        <position position="155"/>
    </location>
    <ligand>
        <name>dimethylallyl diphosphate</name>
        <dbReference type="ChEBI" id="CHEBI:57623"/>
    </ligand>
</feature>
<sequence>MAISTESLILTPAEVKTHVNGTQGAIVHGKGTTKISSGDNDRPELTGETFSTPYDVLTAALPLPAPTSSTGYWWRKTGPLMSRLLGKANYPLYKHYKYLLLYHTHILPLLGPRPIENSAHSSDNETWKSFLTDDYSPLEPSWNVSGGSDFRSTIRLGIEPIGFEAGTAVDPFNQASVARFFQSNNAAEVGVTGSLFEHFRNELFVGPESYTAIRETLPEGEHVTQSFLAFDLDADRTTTKAYFFPILKALITRQSTLKVLSRSIMALAKKSHVWGAHTIPAVSILEAWIASYDGTAKAEMISVDCVDDVKSRIKIYVRIPHTSLRKVKEAYCLGGRLMDENTAESLELLDTAWRTMFTVTDEDAELPHNSHRTAGTIFNFEIRPGKWFPEPKVYLPIRHYCDNDLQIAGRLQELFGKLGWHQMERDYQRDFEDLFSHHPLSASTGTHTYLSISYKEQKEVYMTMYYSPRVYSTRGETMDHI</sequence>
<dbReference type="SFLD" id="SFLDS00036">
    <property type="entry name" value="Aromatic_Prenyltransferase"/>
    <property type="match status" value="1"/>
</dbReference>
<dbReference type="Pfam" id="PF11991">
    <property type="entry name" value="Trp_DMAT"/>
    <property type="match status" value="1"/>
</dbReference>
<accession>A0A022WI66</accession>
<feature type="binding site" evidence="3">
    <location>
        <position position="312"/>
    </location>
    <ligand>
        <name>dimethylallyl diphosphate</name>
        <dbReference type="ChEBI" id="CHEBI:57623"/>
    </ligand>
</feature>
<dbReference type="EMBL" id="KK207668">
    <property type="protein sequence ID" value="EZF57773.1"/>
    <property type="molecule type" value="Genomic_DNA"/>
</dbReference>
<feature type="binding site" evidence="3">
    <location>
        <position position="394"/>
    </location>
    <ligand>
        <name>dimethylallyl diphosphate</name>
        <dbReference type="ChEBI" id="CHEBI:57623"/>
    </ligand>
</feature>
<dbReference type="GO" id="GO:0009820">
    <property type="term" value="P:alkaloid metabolic process"/>
    <property type="evidence" value="ECO:0007669"/>
    <property type="project" value="InterPro"/>
</dbReference>
<evidence type="ECO:0000313" key="4">
    <source>
        <dbReference type="EMBL" id="EZF57773.1"/>
    </source>
</evidence>
<dbReference type="PIRSF" id="PIRSF000509">
    <property type="entry name" value="Trp_DMAT"/>
    <property type="match status" value="1"/>
</dbReference>
<dbReference type="OrthoDB" id="5392033at2759"/>
<dbReference type="GO" id="GO:0016765">
    <property type="term" value="F:transferase activity, transferring alkyl or aryl (other than methyl) groups"/>
    <property type="evidence" value="ECO:0007669"/>
    <property type="project" value="InterPro"/>
</dbReference>
<gene>
    <name evidence="4" type="ORF">H103_00008</name>
</gene>
<comment type="similarity">
    <text evidence="1">Belongs to the tryptophan dimethylallyltransferase family.</text>
</comment>
<feature type="binding site" evidence="3">
    <location>
        <position position="242"/>
    </location>
    <ligand>
        <name>dimethylallyl diphosphate</name>
        <dbReference type="ChEBI" id="CHEBI:57623"/>
    </ligand>
</feature>
<dbReference type="InterPro" id="IPR012148">
    <property type="entry name" value="ABBA_DMATS-like"/>
</dbReference>
<dbReference type="CDD" id="cd13929">
    <property type="entry name" value="PT-DMATS_CymD"/>
    <property type="match status" value="1"/>
</dbReference>
<evidence type="ECO:0000256" key="1">
    <source>
        <dbReference type="ARBA" id="ARBA00010209"/>
    </source>
</evidence>
<dbReference type="PANTHER" id="PTHR40627">
    <property type="entry name" value="INDOLE PRENYLTRANSFERASE TDIB-RELATED"/>
    <property type="match status" value="1"/>
</dbReference>
<dbReference type="NCBIfam" id="TIGR03429">
    <property type="entry name" value="arom_pren_DMATS"/>
    <property type="match status" value="1"/>
</dbReference>
<organism evidence="4">
    <name type="scientific">Trichophyton rubrum CBS 288.86</name>
    <dbReference type="NCBI Taxonomy" id="1215330"/>
    <lineage>
        <taxon>Eukaryota</taxon>
        <taxon>Fungi</taxon>
        <taxon>Dikarya</taxon>
        <taxon>Ascomycota</taxon>
        <taxon>Pezizomycotina</taxon>
        <taxon>Eurotiomycetes</taxon>
        <taxon>Eurotiomycetidae</taxon>
        <taxon>Onygenales</taxon>
        <taxon>Arthrodermataceae</taxon>
        <taxon>Trichophyton</taxon>
    </lineage>
</organism>
<dbReference type="AlphaFoldDB" id="A0A022WI66"/>
<keyword evidence="2" id="KW-0808">Transferase</keyword>
<dbReference type="InterPro" id="IPR033964">
    <property type="entry name" value="ABBA"/>
</dbReference>
<dbReference type="HOGENOM" id="CLU_037431_2_2_1"/>
<protein>
    <recommendedName>
        <fullName evidence="5">Tryptophan dimethylallyltransferase</fullName>
    </recommendedName>
</protein>
<dbReference type="InterPro" id="IPR017795">
    <property type="entry name" value="ABBA_NscD-like"/>
</dbReference>
<feature type="binding site" evidence="3">
    <location>
        <position position="316"/>
    </location>
    <ligand>
        <name>dimethylallyl diphosphate</name>
        <dbReference type="ChEBI" id="CHEBI:57623"/>
    </ligand>
</feature>
<name>A0A022WI66_TRIRU</name>
<feature type="binding site" evidence="3">
    <location>
        <position position="139"/>
    </location>
    <ligand>
        <name>L-tryptophan</name>
        <dbReference type="ChEBI" id="CHEBI:57912"/>
    </ligand>
</feature>
<dbReference type="PANTHER" id="PTHR40627:SF3">
    <property type="entry name" value="PRENYLTRANSFERASE ASQH2-RELATED"/>
    <property type="match status" value="1"/>
</dbReference>
<dbReference type="Proteomes" id="UP000023758">
    <property type="component" value="Unassembled WGS sequence"/>
</dbReference>
<dbReference type="SFLD" id="SFLDG01162">
    <property type="entry name" value="I"/>
    <property type="match status" value="1"/>
</dbReference>
<feature type="binding site" evidence="3">
    <location>
        <position position="240"/>
    </location>
    <ligand>
        <name>dimethylallyl diphosphate</name>
        <dbReference type="ChEBI" id="CHEBI:57623"/>
    </ligand>
</feature>
<evidence type="ECO:0008006" key="5">
    <source>
        <dbReference type="Google" id="ProtNLM"/>
    </source>
</evidence>
<evidence type="ECO:0000256" key="3">
    <source>
        <dbReference type="PIRSR" id="PIRSR000509-1"/>
    </source>
</evidence>
<proteinExistence type="inferred from homology"/>
<reference evidence="4" key="1">
    <citation type="submission" date="2014-02" db="EMBL/GenBank/DDBJ databases">
        <title>The Genome Sequence of Trichophyton rubrum (morphotype fischeri) CBS 288.86.</title>
        <authorList>
            <consortium name="The Broad Institute Genomics Platform"/>
            <person name="Cuomo C.A."/>
            <person name="White T.C."/>
            <person name="Graser Y."/>
            <person name="Martinez-Rossi N."/>
            <person name="Heitman J."/>
            <person name="Young S.K."/>
            <person name="Zeng Q."/>
            <person name="Gargeya S."/>
            <person name="Abouelleil A."/>
            <person name="Alvarado L."/>
            <person name="Chapman S.B."/>
            <person name="Gainer-Dewar J."/>
            <person name="Goldberg J."/>
            <person name="Griggs A."/>
            <person name="Gujja S."/>
            <person name="Hansen M."/>
            <person name="Howarth C."/>
            <person name="Imamovic A."/>
            <person name="Larimer J."/>
            <person name="Martinez D."/>
            <person name="Murphy C."/>
            <person name="Pearson M.D."/>
            <person name="Persinoti G."/>
            <person name="Poon T."/>
            <person name="Priest M."/>
            <person name="Roberts A.D."/>
            <person name="Saif S."/>
            <person name="Shea T.D."/>
            <person name="Sykes S.N."/>
            <person name="Wortman J."/>
            <person name="Nusbaum C."/>
            <person name="Birren B."/>
        </authorList>
    </citation>
    <scope>NUCLEOTIDE SEQUENCE [LARGE SCALE GENOMIC DNA]</scope>
    <source>
        <strain evidence="4">CBS 288.86</strain>
    </source>
</reference>
<feature type="binding site" evidence="3">
    <location>
        <position position="314"/>
    </location>
    <ligand>
        <name>dimethylallyl diphosphate</name>
        <dbReference type="ChEBI" id="CHEBI:57623"/>
    </ligand>
</feature>